<dbReference type="EMBL" id="VTFH01000007">
    <property type="protein sequence ID" value="KAA8557240.1"/>
    <property type="molecule type" value="Genomic_DNA"/>
</dbReference>
<organism evidence="1 2">
    <name type="scientific">Pseudomonas extremaustralis</name>
    <dbReference type="NCBI Taxonomy" id="359110"/>
    <lineage>
        <taxon>Bacteria</taxon>
        <taxon>Pseudomonadati</taxon>
        <taxon>Pseudomonadota</taxon>
        <taxon>Gammaproteobacteria</taxon>
        <taxon>Pseudomonadales</taxon>
        <taxon>Pseudomonadaceae</taxon>
        <taxon>Pseudomonas</taxon>
    </lineage>
</organism>
<gene>
    <name evidence="1" type="ORF">FX985_06442</name>
</gene>
<dbReference type="Proteomes" id="UP000323425">
    <property type="component" value="Unassembled WGS sequence"/>
</dbReference>
<comment type="caution">
    <text evidence="1">The sequence shown here is derived from an EMBL/GenBank/DDBJ whole genome shotgun (WGS) entry which is preliminary data.</text>
</comment>
<name>A0A5M9IM74_9PSED</name>
<evidence type="ECO:0000313" key="1">
    <source>
        <dbReference type="EMBL" id="KAA8557240.1"/>
    </source>
</evidence>
<accession>A0A5M9IM74</accession>
<evidence type="ECO:0000313" key="2">
    <source>
        <dbReference type="Proteomes" id="UP000323425"/>
    </source>
</evidence>
<protein>
    <submittedName>
        <fullName evidence="1">Uncharacterized protein</fullName>
    </submittedName>
</protein>
<proteinExistence type="predicted"/>
<dbReference type="AntiFam" id="ANF00178">
    <property type="entry name" value="Shadow ORF (opposite dhbF)"/>
</dbReference>
<reference evidence="1 2" key="1">
    <citation type="journal article" date="2018" name="Plant Biotechnol. Rep.">
        <title>Diversity and antifungal activity of endophytic bacteria associated with Panax ginseng seedlings.</title>
        <authorList>
            <person name="Park J.M."/>
            <person name="Hong C.E."/>
            <person name="Jo S.H."/>
        </authorList>
    </citation>
    <scope>NUCLEOTIDE SEQUENCE [LARGE SCALE GENOMIC DNA]</scope>
    <source>
        <strain evidence="1 2">PgKB38</strain>
    </source>
</reference>
<dbReference type="AlphaFoldDB" id="A0A5M9IM74"/>
<sequence>MRVRQFPFEKQLLERQQRRQPLHRALVDHVGGLQLRHARQAAHGLMLEQGLGAEVDTFGTGAADHLDRDDRVAAAFEEIVVQADVLDPEYLRPDRGDPLFQRTLRGFVRLRGFGFWQGLAVQLAIRAERHLLQSQPLGRDHVVRQMAGQVGAQDLTPILLGALQHQVANQVFAVDR</sequence>